<keyword evidence="7" id="KW-0812">Transmembrane</keyword>
<comment type="subcellular location">
    <subcellularLocation>
        <location evidence="1">Secreted</location>
        <location evidence="1">Cell wall</location>
        <topology evidence="1">Peptidoglycan-anchor</topology>
    </subcellularLocation>
</comment>
<dbReference type="InterPro" id="IPR002126">
    <property type="entry name" value="Cadherin-like_dom"/>
</dbReference>
<evidence type="ECO:0000256" key="2">
    <source>
        <dbReference type="ARBA" id="ARBA00022512"/>
    </source>
</evidence>
<feature type="transmembrane region" description="Helical" evidence="7">
    <location>
        <begin position="503"/>
        <end position="521"/>
    </location>
</feature>
<evidence type="ECO:0000313" key="10">
    <source>
        <dbReference type="Proteomes" id="UP000548787"/>
    </source>
</evidence>
<name>A0A7W1T699_9LIST</name>
<evidence type="ECO:0000313" key="9">
    <source>
        <dbReference type="EMBL" id="MBA3926270.1"/>
    </source>
</evidence>
<dbReference type="InterPro" id="IPR019931">
    <property type="entry name" value="LPXTG_anchor"/>
</dbReference>
<feature type="domain" description="Cadherin" evidence="8">
    <location>
        <begin position="208"/>
        <end position="332"/>
    </location>
</feature>
<dbReference type="AlphaFoldDB" id="A0A7W1T699"/>
<dbReference type="NCBIfam" id="TIGR01167">
    <property type="entry name" value="LPXTG_anchor"/>
    <property type="match status" value="1"/>
</dbReference>
<dbReference type="GO" id="GO:0005509">
    <property type="term" value="F:calcium ion binding"/>
    <property type="evidence" value="ECO:0007669"/>
    <property type="project" value="InterPro"/>
</dbReference>
<gene>
    <name evidence="9" type="ORF">HPK16_07945</name>
</gene>
<reference evidence="9 10" key="1">
    <citation type="submission" date="2020-08" db="EMBL/GenBank/DDBJ databases">
        <title>Listeria ohnekaius sp. nov. and Listeria portnoyii sp. nov. isolated from non-agricultural and natural environments.</title>
        <authorList>
            <person name="Weller D."/>
            <person name="Belias A.M."/>
            <person name="Liao J."/>
            <person name="Guo S."/>
            <person name="Orsi R.H."/>
            <person name="Wiedmann M."/>
        </authorList>
    </citation>
    <scope>NUCLEOTIDE SEQUENCE [LARGE SCALE GENOMIC DNA]</scope>
    <source>
        <strain evidence="9 10">FSL W9-0585</strain>
    </source>
</reference>
<dbReference type="PROSITE" id="PS50268">
    <property type="entry name" value="CADHERIN_2"/>
    <property type="match status" value="1"/>
</dbReference>
<evidence type="ECO:0000256" key="3">
    <source>
        <dbReference type="ARBA" id="ARBA00022525"/>
    </source>
</evidence>
<dbReference type="PANTHER" id="PTHR24273">
    <property type="entry name" value="FI04643P-RELATED"/>
    <property type="match status" value="1"/>
</dbReference>
<proteinExistence type="predicted"/>
<protein>
    <submittedName>
        <fullName evidence="9">DUF5011 domain-containing protein</fullName>
    </submittedName>
</protein>
<evidence type="ECO:0000256" key="1">
    <source>
        <dbReference type="ARBA" id="ARBA00004168"/>
    </source>
</evidence>
<dbReference type="Pfam" id="PF00746">
    <property type="entry name" value="Gram_pos_anchor"/>
    <property type="match status" value="1"/>
</dbReference>
<feature type="region of interest" description="Disordered" evidence="6">
    <location>
        <begin position="408"/>
        <end position="497"/>
    </location>
</feature>
<keyword evidence="4" id="KW-0732">Signal</keyword>
<evidence type="ECO:0000256" key="6">
    <source>
        <dbReference type="SAM" id="MobiDB-lite"/>
    </source>
</evidence>
<dbReference type="GO" id="GO:0016020">
    <property type="term" value="C:membrane"/>
    <property type="evidence" value="ECO:0007669"/>
    <property type="project" value="InterPro"/>
</dbReference>
<keyword evidence="2" id="KW-0134">Cell wall</keyword>
<accession>A0A7W1T699</accession>
<keyword evidence="5" id="KW-0572">Peptidoglycan-anchor</keyword>
<keyword evidence="7" id="KW-0472">Membrane</keyword>
<sequence>MWMRTDGNETTFTRTVIVTEAPVITGEATTKVNPNSLFDVMSSMEATDKEDGDLTKNITVESNNVDTSKPGSYKVTYKVIDADGNETTFTRTVIVTEAPVITGGATTKVNPNSLFDVMSSMEATDKEDGDLTKNITVESNNVDTKIPGNYEVTYKVIDSDGNEATFTRTVVVTEVPVIAGEATTKVNPNSLFDAMSSMKATDKEDGDITKNITVESNNVDTKTPGNYEVTYKVIDSDGNEATFTRTIIVTEAPVITGEATTKVNPNSLFDVMSSIAATDKEDGDLTKNITVESNNVDTSKPGSYKVTYKVIDADGNEATFTRTVIVTEAPVITGEDKTQVQQGAAFDPMEAIQATDAEDGDITGLVQIIKNNVDMNKAGAYEIVYTVTDSDGNTTTYTRTIEVLAAPVLAPENPTTPSAPTKPNVETPAKPTTPSAPTKPNVETPAKPATPSAPTKPSVEIPAKPATPSVPAQPTTEKPVKITPATSDVHELPKTGDTETTTATLFGVLLSAMAAGFLALGKKKSKKIMRKA</sequence>
<comment type="caution">
    <text evidence="9">The sequence shown here is derived from an EMBL/GenBank/DDBJ whole genome shotgun (WGS) entry which is preliminary data.</text>
</comment>
<evidence type="ECO:0000259" key="8">
    <source>
        <dbReference type="PROSITE" id="PS50268"/>
    </source>
</evidence>
<keyword evidence="10" id="KW-1185">Reference proteome</keyword>
<dbReference type="Gene3D" id="2.60.40.10">
    <property type="entry name" value="Immunoglobulins"/>
    <property type="match status" value="5"/>
</dbReference>
<dbReference type="GO" id="GO:0007156">
    <property type="term" value="P:homophilic cell adhesion via plasma membrane adhesion molecules"/>
    <property type="evidence" value="ECO:0007669"/>
    <property type="project" value="InterPro"/>
</dbReference>
<dbReference type="InterPro" id="IPR032179">
    <property type="entry name" value="Cry22Aa_Ig-like"/>
</dbReference>
<organism evidence="9 10">
    <name type="scientific">Listeria rustica</name>
    <dbReference type="NCBI Taxonomy" id="2713503"/>
    <lineage>
        <taxon>Bacteria</taxon>
        <taxon>Bacillati</taxon>
        <taxon>Bacillota</taxon>
        <taxon>Bacilli</taxon>
        <taxon>Bacillales</taxon>
        <taxon>Listeriaceae</taxon>
        <taxon>Listeria</taxon>
    </lineage>
</organism>
<evidence type="ECO:0000256" key="7">
    <source>
        <dbReference type="SAM" id="Phobius"/>
    </source>
</evidence>
<feature type="compositionally biased region" description="Basic and acidic residues" evidence="6">
    <location>
        <begin position="488"/>
        <end position="497"/>
    </location>
</feature>
<feature type="compositionally biased region" description="Low complexity" evidence="6">
    <location>
        <begin position="427"/>
        <end position="458"/>
    </location>
</feature>
<keyword evidence="3" id="KW-0964">Secreted</keyword>
<dbReference type="Pfam" id="PF16403">
    <property type="entry name" value="Bact_surface_Ig-like"/>
    <property type="match status" value="5"/>
</dbReference>
<dbReference type="EMBL" id="JABJVM010000006">
    <property type="protein sequence ID" value="MBA3926270.1"/>
    <property type="molecule type" value="Genomic_DNA"/>
</dbReference>
<evidence type="ECO:0000256" key="4">
    <source>
        <dbReference type="ARBA" id="ARBA00022729"/>
    </source>
</evidence>
<keyword evidence="7" id="KW-1133">Transmembrane helix</keyword>
<dbReference type="Proteomes" id="UP000548787">
    <property type="component" value="Unassembled WGS sequence"/>
</dbReference>
<dbReference type="PANTHER" id="PTHR24273:SF32">
    <property type="entry name" value="HYALIN"/>
    <property type="match status" value="1"/>
</dbReference>
<dbReference type="InterPro" id="IPR013783">
    <property type="entry name" value="Ig-like_fold"/>
</dbReference>
<evidence type="ECO:0000256" key="5">
    <source>
        <dbReference type="ARBA" id="ARBA00023088"/>
    </source>
</evidence>